<dbReference type="EMBL" id="UZAH01034747">
    <property type="protein sequence ID" value="VDP37026.1"/>
    <property type="molecule type" value="Genomic_DNA"/>
</dbReference>
<protein>
    <submittedName>
        <fullName evidence="5 7">Uncharacterized protein</fullName>
    </submittedName>
</protein>
<keyword evidence="4" id="KW-0472">Membrane</keyword>
<evidence type="ECO:0000313" key="5">
    <source>
        <dbReference type="EMBL" id="VDP37026.1"/>
    </source>
</evidence>
<dbReference type="PANTHER" id="PTHR44227">
    <property type="match status" value="1"/>
</dbReference>
<evidence type="ECO:0000256" key="2">
    <source>
        <dbReference type="ARBA" id="ARBA00022803"/>
    </source>
</evidence>
<evidence type="ECO:0000256" key="4">
    <source>
        <dbReference type="SAM" id="Phobius"/>
    </source>
</evidence>
<evidence type="ECO:0000256" key="3">
    <source>
        <dbReference type="SAM" id="MobiDB-lite"/>
    </source>
</evidence>
<dbReference type="AlphaFoldDB" id="A0A183GKE7"/>
<dbReference type="GO" id="GO:0005783">
    <property type="term" value="C:endoplasmic reticulum"/>
    <property type="evidence" value="ECO:0007669"/>
    <property type="project" value="TreeGrafter"/>
</dbReference>
<dbReference type="GO" id="GO:0000030">
    <property type="term" value="F:mannosyltransferase activity"/>
    <property type="evidence" value="ECO:0007669"/>
    <property type="project" value="TreeGrafter"/>
</dbReference>
<feature type="transmembrane region" description="Helical" evidence="4">
    <location>
        <begin position="30"/>
        <end position="49"/>
    </location>
</feature>
<name>A0A183GKE7_HELPZ</name>
<accession>A0A3P8H0Z9</accession>
<organism evidence="6 7">
    <name type="scientific">Heligmosomoides polygyrus</name>
    <name type="common">Parasitic roundworm</name>
    <dbReference type="NCBI Taxonomy" id="6339"/>
    <lineage>
        <taxon>Eukaryota</taxon>
        <taxon>Metazoa</taxon>
        <taxon>Ecdysozoa</taxon>
        <taxon>Nematoda</taxon>
        <taxon>Chromadorea</taxon>
        <taxon>Rhabditida</taxon>
        <taxon>Rhabditina</taxon>
        <taxon>Rhabditomorpha</taxon>
        <taxon>Strongyloidea</taxon>
        <taxon>Heligmosomidae</taxon>
        <taxon>Heligmosomoides</taxon>
    </lineage>
</organism>
<feature type="region of interest" description="Disordered" evidence="3">
    <location>
        <begin position="1"/>
        <end position="20"/>
    </location>
</feature>
<dbReference type="OrthoDB" id="1658288at2759"/>
<keyword evidence="2" id="KW-0802">TPR repeat</keyword>
<dbReference type="Proteomes" id="UP000050761">
    <property type="component" value="Unassembled WGS sequence"/>
</dbReference>
<keyword evidence="1" id="KW-0677">Repeat</keyword>
<accession>A0A183GKE7</accession>
<dbReference type="GO" id="GO:0030968">
    <property type="term" value="P:endoplasmic reticulum unfolded protein response"/>
    <property type="evidence" value="ECO:0007669"/>
    <property type="project" value="TreeGrafter"/>
</dbReference>
<gene>
    <name evidence="5" type="ORF">HPBE_LOCUS23167</name>
</gene>
<keyword evidence="4" id="KW-1133">Transmembrane helix</keyword>
<reference evidence="7" key="2">
    <citation type="submission" date="2019-09" db="UniProtKB">
        <authorList>
            <consortium name="WormBaseParasite"/>
        </authorList>
    </citation>
    <scope>IDENTIFICATION</scope>
</reference>
<keyword evidence="6" id="KW-1185">Reference proteome</keyword>
<sequence length="222" mass="25122">MKRGRLKSKRREDGVDTHPKCPGHQRNYSFVLRVVVVAALAVGPFLPSLNGEFVFDDSATILNNPVVNGRGSIKQVFSTDYWGHPIASLNSHKSYRPLTTFTFWPPMLEAVFKKFFYQLLKEYLFTEALSLFDDPVMRLEALRYRALRSAANPKPITERFLRLGSELLLMTIWITMPITHIAFLAHPITVLGAALSSTTVNICAFGESPKILLKALRDEQQL</sequence>
<evidence type="ECO:0000256" key="1">
    <source>
        <dbReference type="ARBA" id="ARBA00022737"/>
    </source>
</evidence>
<evidence type="ECO:0000313" key="7">
    <source>
        <dbReference type="WBParaSite" id="HPBE_0002316701-mRNA-1"/>
    </source>
</evidence>
<feature type="compositionally biased region" description="Basic and acidic residues" evidence="3">
    <location>
        <begin position="10"/>
        <end position="19"/>
    </location>
</feature>
<dbReference type="GO" id="GO:0035269">
    <property type="term" value="P:protein O-linked glycosylation via mannose"/>
    <property type="evidence" value="ECO:0007669"/>
    <property type="project" value="TreeGrafter"/>
</dbReference>
<dbReference type="InterPro" id="IPR052346">
    <property type="entry name" value="O-mannosyl-transferase_TMTC"/>
</dbReference>
<dbReference type="PANTHER" id="PTHR44227:SF3">
    <property type="entry name" value="PROTEIN O-MANNOSYL-TRANSFERASE TMTC4"/>
    <property type="match status" value="1"/>
</dbReference>
<reference evidence="5 6" key="1">
    <citation type="submission" date="2018-11" db="EMBL/GenBank/DDBJ databases">
        <authorList>
            <consortium name="Pathogen Informatics"/>
        </authorList>
    </citation>
    <scope>NUCLEOTIDE SEQUENCE [LARGE SCALE GENOMIC DNA]</scope>
</reference>
<keyword evidence="4" id="KW-0812">Transmembrane</keyword>
<evidence type="ECO:0000313" key="6">
    <source>
        <dbReference type="Proteomes" id="UP000050761"/>
    </source>
</evidence>
<proteinExistence type="predicted"/>
<dbReference type="WBParaSite" id="HPBE_0002316701-mRNA-1">
    <property type="protein sequence ID" value="HPBE_0002316701-mRNA-1"/>
    <property type="gene ID" value="HPBE_0002316701"/>
</dbReference>